<evidence type="ECO:0000256" key="2">
    <source>
        <dbReference type="ARBA" id="ARBA00022670"/>
    </source>
</evidence>
<dbReference type="Pfam" id="PF01551">
    <property type="entry name" value="Peptidase_M23"/>
    <property type="match status" value="1"/>
</dbReference>
<dbReference type="Proteomes" id="UP000005496">
    <property type="component" value="Unassembled WGS sequence"/>
</dbReference>
<feature type="region of interest" description="Disordered" evidence="7">
    <location>
        <begin position="71"/>
        <end position="95"/>
    </location>
</feature>
<organism evidence="9 10">
    <name type="scientific">Desulfonatronospira thiodismutans ASO3-1</name>
    <dbReference type="NCBI Taxonomy" id="555779"/>
    <lineage>
        <taxon>Bacteria</taxon>
        <taxon>Pseudomonadati</taxon>
        <taxon>Thermodesulfobacteriota</taxon>
        <taxon>Desulfovibrionia</taxon>
        <taxon>Desulfovibrionales</taxon>
        <taxon>Desulfonatronovibrionaceae</taxon>
        <taxon>Desulfonatronospira</taxon>
    </lineage>
</organism>
<evidence type="ECO:0000256" key="5">
    <source>
        <dbReference type="ARBA" id="ARBA00022833"/>
    </source>
</evidence>
<dbReference type="InterPro" id="IPR050570">
    <property type="entry name" value="Cell_wall_metabolism_enzyme"/>
</dbReference>
<dbReference type="InterPro" id="IPR016047">
    <property type="entry name" value="M23ase_b-sheet_dom"/>
</dbReference>
<dbReference type="MEROPS" id="M23.009"/>
<protein>
    <submittedName>
        <fullName evidence="9">Peptidase M23</fullName>
    </submittedName>
</protein>
<dbReference type="InterPro" id="IPR011055">
    <property type="entry name" value="Dup_hybrid_motif"/>
</dbReference>
<reference evidence="9" key="1">
    <citation type="submission" date="2010-05" db="EMBL/GenBank/DDBJ databases">
        <title>The draft genome of Desulfonatronospira thiodismutans ASO3-1.</title>
        <authorList>
            <consortium name="US DOE Joint Genome Institute (JGI-PGF)"/>
            <person name="Lucas S."/>
            <person name="Copeland A."/>
            <person name="Lapidus A."/>
            <person name="Cheng J.-F."/>
            <person name="Bruce D."/>
            <person name="Goodwin L."/>
            <person name="Pitluck S."/>
            <person name="Chertkov O."/>
            <person name="Brettin T."/>
            <person name="Detter J.C."/>
            <person name="Han C."/>
            <person name="Land M.L."/>
            <person name="Hauser L."/>
            <person name="Kyrpides N."/>
            <person name="Mikhailova N."/>
            <person name="Muyzer G."/>
            <person name="Woyke T."/>
        </authorList>
    </citation>
    <scope>NUCLEOTIDE SEQUENCE [LARGE SCALE GENOMIC DNA]</scope>
    <source>
        <strain evidence="9">ASO3-1</strain>
    </source>
</reference>
<dbReference type="RefSeq" id="WP_008871662.1">
    <property type="nucleotide sequence ID" value="NZ_ACJN02000004.1"/>
</dbReference>
<dbReference type="EMBL" id="ACJN02000004">
    <property type="protein sequence ID" value="EFI32969.1"/>
    <property type="molecule type" value="Genomic_DNA"/>
</dbReference>
<dbReference type="Gene3D" id="3.10.450.350">
    <property type="match status" value="2"/>
</dbReference>
<dbReference type="CDD" id="cd12797">
    <property type="entry name" value="M23_peptidase"/>
    <property type="match status" value="1"/>
</dbReference>
<dbReference type="PANTHER" id="PTHR21666">
    <property type="entry name" value="PEPTIDASE-RELATED"/>
    <property type="match status" value="1"/>
</dbReference>
<proteinExistence type="predicted"/>
<evidence type="ECO:0000313" key="10">
    <source>
        <dbReference type="Proteomes" id="UP000005496"/>
    </source>
</evidence>
<feature type="compositionally biased region" description="Low complexity" evidence="7">
    <location>
        <begin position="75"/>
        <end position="87"/>
    </location>
</feature>
<name>D6SUI9_9BACT</name>
<comment type="cofactor">
    <cofactor evidence="1">
        <name>Zn(2+)</name>
        <dbReference type="ChEBI" id="CHEBI:29105"/>
    </cofactor>
</comment>
<evidence type="ECO:0000256" key="4">
    <source>
        <dbReference type="ARBA" id="ARBA00022801"/>
    </source>
</evidence>
<keyword evidence="2" id="KW-0645">Protease</keyword>
<feature type="domain" description="M23ase beta-sheet core" evidence="8">
    <location>
        <begin position="355"/>
        <end position="452"/>
    </location>
</feature>
<dbReference type="Gene3D" id="2.70.70.10">
    <property type="entry name" value="Glucose Permease (Domain IIA)"/>
    <property type="match status" value="1"/>
</dbReference>
<dbReference type="GO" id="GO:0004222">
    <property type="term" value="F:metalloendopeptidase activity"/>
    <property type="evidence" value="ECO:0007669"/>
    <property type="project" value="TreeGrafter"/>
</dbReference>
<dbReference type="AlphaFoldDB" id="D6SUI9"/>
<evidence type="ECO:0000259" key="8">
    <source>
        <dbReference type="Pfam" id="PF01551"/>
    </source>
</evidence>
<keyword evidence="4" id="KW-0378">Hydrolase</keyword>
<dbReference type="SUPFAM" id="SSF51261">
    <property type="entry name" value="Duplicated hybrid motif"/>
    <property type="match status" value="1"/>
</dbReference>
<evidence type="ECO:0000256" key="7">
    <source>
        <dbReference type="SAM" id="MobiDB-lite"/>
    </source>
</evidence>
<evidence type="ECO:0000313" key="9">
    <source>
        <dbReference type="EMBL" id="EFI32969.1"/>
    </source>
</evidence>
<dbReference type="eggNOG" id="COG0739">
    <property type="taxonomic scope" value="Bacteria"/>
</dbReference>
<comment type="caution">
    <text evidence="9">The sequence shown here is derived from an EMBL/GenBank/DDBJ whole genome shotgun (WGS) entry which is preliminary data.</text>
</comment>
<dbReference type="OrthoDB" id="9815245at2"/>
<accession>D6SUI9</accession>
<gene>
    <name evidence="9" type="ORF">Dthio_PD0283</name>
</gene>
<evidence type="ECO:0000256" key="3">
    <source>
        <dbReference type="ARBA" id="ARBA00022723"/>
    </source>
</evidence>
<evidence type="ECO:0000256" key="1">
    <source>
        <dbReference type="ARBA" id="ARBA00001947"/>
    </source>
</evidence>
<dbReference type="PANTHER" id="PTHR21666:SF288">
    <property type="entry name" value="CELL DIVISION PROTEIN YTFB"/>
    <property type="match status" value="1"/>
</dbReference>
<dbReference type="FunFam" id="2.70.70.10:FF:000006">
    <property type="entry name" value="M23 family peptidase"/>
    <property type="match status" value="1"/>
</dbReference>
<sequence>MDYYIPSYGKSRIRYKRRRNRKYLFLAAACVVLALTFVFSGFDFIETRKHEQSGQENFKGLTIEQSIPEASGLQTAGDSSSSADTASPEIVPGNTGDALAQEAQAPGTGDILDAGDQKEVRAKLSEKNIRVSSGDTLMGLLNGEGLPRTQAHEIIEELSEVYNPRRIRQGQEITLVFREEDDQEPIFEAMNLKLDVDRDVRVEKCPENGLVATEEKRELDTRTVVAQAEITSSLYNAAVASDMPLRVLMQMIRAYSFDVDFQRDIRPGDSFEVMFKEKLDQDGNFVRGGSVLYATLKTRGRDLPIYRYETTDGEVDFFNPDGESVRKTLMVTPIDGARLTSGYGKRRHPILGYSRMHQGLDFAAPTGTPIMAAGDGVVEYAGRKGNYGNYIRIRHPNEYHTVYAHLSRFGSGVRRGARVEQGQTIGYVGSTGMSTGPHLHYEVHHRGSHVNPSTVDTPPGRTLEGEELQRFKAAREDLETLFASLKDEDTMARLD</sequence>
<keyword evidence="10" id="KW-1185">Reference proteome</keyword>
<dbReference type="GO" id="GO:0006508">
    <property type="term" value="P:proteolysis"/>
    <property type="evidence" value="ECO:0007669"/>
    <property type="project" value="UniProtKB-KW"/>
</dbReference>
<keyword evidence="3" id="KW-0479">Metal-binding</keyword>
<evidence type="ECO:0000256" key="6">
    <source>
        <dbReference type="ARBA" id="ARBA00023049"/>
    </source>
</evidence>
<keyword evidence="5" id="KW-0862">Zinc</keyword>
<keyword evidence="6" id="KW-0482">Metalloprotease</keyword>
<dbReference type="GO" id="GO:0046872">
    <property type="term" value="F:metal ion binding"/>
    <property type="evidence" value="ECO:0007669"/>
    <property type="project" value="UniProtKB-KW"/>
</dbReference>